<feature type="transmembrane region" description="Helical" evidence="6">
    <location>
        <begin position="251"/>
        <end position="274"/>
    </location>
</feature>
<dbReference type="InterPro" id="IPR001279">
    <property type="entry name" value="Metallo-B-lactamas"/>
</dbReference>
<feature type="transmembrane region" description="Helical" evidence="6">
    <location>
        <begin position="503"/>
        <end position="521"/>
    </location>
</feature>
<dbReference type="eggNOG" id="COG0658">
    <property type="taxonomic scope" value="Bacteria"/>
</dbReference>
<feature type="transmembrane region" description="Helical" evidence="6">
    <location>
        <begin position="60"/>
        <end position="78"/>
    </location>
</feature>
<reference evidence="8 9" key="1">
    <citation type="submission" date="2010-11" db="EMBL/GenBank/DDBJ databases">
        <title>Complete sequence of Halanaerobium sp. sapolanicus.</title>
        <authorList>
            <consortium name="US DOE Joint Genome Institute"/>
            <person name="Lucas S."/>
            <person name="Copeland A."/>
            <person name="Lapidus A."/>
            <person name="Cheng J.-F."/>
            <person name="Bruce D."/>
            <person name="Goodwin L."/>
            <person name="Pitluck S."/>
            <person name="Davenport K."/>
            <person name="Detter J.C."/>
            <person name="Han C."/>
            <person name="Tapia R."/>
            <person name="Land M."/>
            <person name="Hauser L."/>
            <person name="Jeffries C."/>
            <person name="Kyrpides N."/>
            <person name="Ivanova N."/>
            <person name="Mikhailova N."/>
            <person name="Begemann M.B."/>
            <person name="Mormile M.R."/>
            <person name="Wall J.D."/>
            <person name="Elias D.A."/>
            <person name="Woyke T."/>
        </authorList>
    </citation>
    <scope>NUCLEOTIDE SEQUENCE [LARGE SCALE GENOMIC DNA]</scope>
    <source>
        <strain evidence="9">sapolanicus</strain>
    </source>
</reference>
<dbReference type="CDD" id="cd07731">
    <property type="entry name" value="ComA-like_MBL-fold"/>
    <property type="match status" value="1"/>
</dbReference>
<dbReference type="EMBL" id="CP002304">
    <property type="protein sequence ID" value="ADQ15114.1"/>
    <property type="molecule type" value="Genomic_DNA"/>
</dbReference>
<dbReference type="Gene3D" id="3.60.15.10">
    <property type="entry name" value="Ribonuclease Z/Hydroxyacylglutathione hydrolase-like"/>
    <property type="match status" value="1"/>
</dbReference>
<dbReference type="NCBIfam" id="TIGR00361">
    <property type="entry name" value="ComEC_Rec2"/>
    <property type="match status" value="1"/>
</dbReference>
<keyword evidence="9" id="KW-1185">Reference proteome</keyword>
<dbReference type="eggNOG" id="COG2333">
    <property type="taxonomic scope" value="Bacteria"/>
</dbReference>
<evidence type="ECO:0000256" key="6">
    <source>
        <dbReference type="SAM" id="Phobius"/>
    </source>
</evidence>
<evidence type="ECO:0000313" key="9">
    <source>
        <dbReference type="Proteomes" id="UP000007434"/>
    </source>
</evidence>
<dbReference type="STRING" id="656519.Halsa_1691"/>
<dbReference type="RefSeq" id="WP_013406191.1">
    <property type="nucleotide sequence ID" value="NC_014654.1"/>
</dbReference>
<dbReference type="InterPro" id="IPR004797">
    <property type="entry name" value="Competence_ComEC/Rec2"/>
</dbReference>
<feature type="transmembrane region" description="Helical" evidence="6">
    <location>
        <begin position="396"/>
        <end position="421"/>
    </location>
</feature>
<dbReference type="HOGENOM" id="CLU_010363_2_1_9"/>
<feature type="transmembrane region" description="Helical" evidence="6">
    <location>
        <begin position="464"/>
        <end position="482"/>
    </location>
</feature>
<dbReference type="InterPro" id="IPR025405">
    <property type="entry name" value="DUF4131"/>
</dbReference>
<evidence type="ECO:0000256" key="4">
    <source>
        <dbReference type="ARBA" id="ARBA00022989"/>
    </source>
</evidence>
<keyword evidence="4 6" id="KW-1133">Transmembrane helix</keyword>
<dbReference type="PANTHER" id="PTHR30619">
    <property type="entry name" value="DNA INTERNALIZATION/COMPETENCE PROTEIN COMEC/REC2"/>
    <property type="match status" value="1"/>
</dbReference>
<feature type="transmembrane region" description="Helical" evidence="6">
    <location>
        <begin position="428"/>
        <end position="444"/>
    </location>
</feature>
<keyword evidence="5 6" id="KW-0472">Membrane</keyword>
<dbReference type="SMART" id="SM00849">
    <property type="entry name" value="Lactamase_B"/>
    <property type="match status" value="1"/>
</dbReference>
<evidence type="ECO:0000256" key="2">
    <source>
        <dbReference type="ARBA" id="ARBA00022475"/>
    </source>
</evidence>
<dbReference type="Proteomes" id="UP000007434">
    <property type="component" value="Chromosome"/>
</dbReference>
<keyword evidence="3 6" id="KW-0812">Transmembrane</keyword>
<reference evidence="8 9" key="2">
    <citation type="journal article" date="2011" name="J. Bacteriol.">
        <title>Complete Genome Sequence of the Haloalkaliphilic, Hydrogen Producing Halanaerobium hydrogenoformans.</title>
        <authorList>
            <person name="Brown S.D."/>
            <person name="Begemann M.B."/>
            <person name="Mormile M.R."/>
            <person name="Wall J.D."/>
            <person name="Han C.S."/>
            <person name="Goodwin L.A."/>
            <person name="Pitluck S."/>
            <person name="Land M.L."/>
            <person name="Hauser L.J."/>
            <person name="Elias D.A."/>
        </authorList>
    </citation>
    <scope>NUCLEOTIDE SEQUENCE [LARGE SCALE GENOMIC DNA]</scope>
    <source>
        <strain evidence="9">sapolanicus</strain>
    </source>
</reference>
<feature type="transmembrane region" description="Helical" evidence="6">
    <location>
        <begin position="286"/>
        <end position="314"/>
    </location>
</feature>
<proteinExistence type="predicted"/>
<accession>E4RIP4</accession>
<dbReference type="KEGG" id="has:Halsa_1691"/>
<feature type="transmembrane region" description="Helical" evidence="6">
    <location>
        <begin position="326"/>
        <end position="359"/>
    </location>
</feature>
<dbReference type="OrthoDB" id="9761531at2"/>
<organism evidence="8 9">
    <name type="scientific">Halanaerobium hydrogeniformans</name>
    <name type="common">Halanaerobium sp. (strain sapolanicus)</name>
    <dbReference type="NCBI Taxonomy" id="656519"/>
    <lineage>
        <taxon>Bacteria</taxon>
        <taxon>Bacillati</taxon>
        <taxon>Bacillota</taxon>
        <taxon>Clostridia</taxon>
        <taxon>Halanaerobiales</taxon>
        <taxon>Halanaerobiaceae</taxon>
        <taxon>Halanaerobium</taxon>
    </lineage>
</organism>
<evidence type="ECO:0000256" key="1">
    <source>
        <dbReference type="ARBA" id="ARBA00004651"/>
    </source>
</evidence>
<dbReference type="NCBIfam" id="TIGR00360">
    <property type="entry name" value="ComEC_N-term"/>
    <property type="match status" value="1"/>
</dbReference>
<feature type="transmembrane region" description="Helical" evidence="6">
    <location>
        <begin position="7"/>
        <end position="26"/>
    </location>
</feature>
<feature type="transmembrane region" description="Helical" evidence="6">
    <location>
        <begin position="371"/>
        <end position="390"/>
    </location>
</feature>
<comment type="subcellular location">
    <subcellularLocation>
        <location evidence="1">Cell membrane</location>
        <topology evidence="1">Multi-pass membrane protein</topology>
    </subcellularLocation>
</comment>
<dbReference type="GO" id="GO:0030420">
    <property type="term" value="P:establishment of competence for transformation"/>
    <property type="evidence" value="ECO:0007669"/>
    <property type="project" value="InterPro"/>
</dbReference>
<protein>
    <submittedName>
        <fullName evidence="8">DNA internalization-related competence protein ComEC/Rec2</fullName>
    </submittedName>
</protein>
<evidence type="ECO:0000256" key="5">
    <source>
        <dbReference type="ARBA" id="ARBA00023136"/>
    </source>
</evidence>
<dbReference type="PANTHER" id="PTHR30619:SF1">
    <property type="entry name" value="RECOMBINATION PROTEIN 2"/>
    <property type="match status" value="1"/>
</dbReference>
<dbReference type="SUPFAM" id="SSF56281">
    <property type="entry name" value="Metallo-hydrolase/oxidoreductase"/>
    <property type="match status" value="1"/>
</dbReference>
<keyword evidence="2" id="KW-1003">Cell membrane</keyword>
<gene>
    <name evidence="8" type="ordered locus">Halsa_1691</name>
</gene>
<dbReference type="InterPro" id="IPR004477">
    <property type="entry name" value="ComEC_N"/>
</dbReference>
<name>E4RIP4_HALHG</name>
<dbReference type="Pfam" id="PF13567">
    <property type="entry name" value="DUF4131"/>
    <property type="match status" value="1"/>
</dbReference>
<dbReference type="AlphaFoldDB" id="E4RIP4"/>
<feature type="domain" description="Metallo-beta-lactamase" evidence="7">
    <location>
        <begin position="530"/>
        <end position="731"/>
    </location>
</feature>
<dbReference type="InterPro" id="IPR035681">
    <property type="entry name" value="ComA-like_MBL"/>
</dbReference>
<dbReference type="Pfam" id="PF03772">
    <property type="entry name" value="Competence"/>
    <property type="match status" value="1"/>
</dbReference>
<dbReference type="GO" id="GO:0005886">
    <property type="term" value="C:plasma membrane"/>
    <property type="evidence" value="ECO:0007669"/>
    <property type="project" value="UniProtKB-SubCell"/>
</dbReference>
<evidence type="ECO:0000256" key="3">
    <source>
        <dbReference type="ARBA" id="ARBA00022692"/>
    </source>
</evidence>
<feature type="transmembrane region" description="Helical" evidence="6">
    <location>
        <begin position="32"/>
        <end position="51"/>
    </location>
</feature>
<sequence>MNINRKPFICIAFAMLTGIILARILIEIKFYFALKMLIFIQLISILYYFIYEYDFSKRKLIIVLSLVFLLFGSSLYSYQEYKYHSSYSIVNFLDDDYVNIKGRIIIDPADLEGNNLYIKADYINGEKVKYGKIITAKQNFDYYENNIVISADIKVSLPEEQKNPGGFCYRSHLKQNGIYLQSWSIKNINYHHRKFSYKNYLIKSKYNILSTIDSLVSNENAGFIKAILLGERSAISYHKEKQLQEAGASHLLAISGLHIAIIIMVFSYFAFNIFEERKTALCVITLFNIIYIILVGVRASILRASIFALLYLWAEIFNRKADFLNIIAFSLLINLLINPYLLFTVGLQLSYSLVLTLYYLTPLISEFLNKIFAVSIAAQLAAIPLTAYYFGQYAYIALITNLWAIPIISFLLPLILFILVLSTVLPPLIYFFGPPLEMILNIFFKTLELMTQIQGRMLTISRPNLALVFLYYIIMFTLPYVFKTRIIELNNKKFNWARKIFPVTFLIIFLLIFSTFNSGLLELHFISVGQGDGIYIQFPDGQNMLVDTGPPGPQGRNIEYSILPFLNYKGVSSIDYLVISHFHADHTGGIPTLLENKNVRNIFIAQPAERDQFKNYIINYTNNNKNSNLFYLSENNSFNVSGCRINFLNPPKNTVFEDENKNSLVFLLEYGKHSFIFTGDLYSCGEKRIVREHQLGKIDVLKVGHHGSDTSSSKFFLDSIAPDYAVIPVGRNNFNHPAEKVIKNLEKRKIKYFRTDKDGAVAVKTDGINLKVNSFLD</sequence>
<dbReference type="InterPro" id="IPR036866">
    <property type="entry name" value="RibonucZ/Hydroxyglut_hydro"/>
</dbReference>
<evidence type="ECO:0000259" key="7">
    <source>
        <dbReference type="SMART" id="SM00849"/>
    </source>
</evidence>
<dbReference type="InterPro" id="IPR052159">
    <property type="entry name" value="Competence_DNA_uptake"/>
</dbReference>
<dbReference type="Pfam" id="PF00753">
    <property type="entry name" value="Lactamase_B"/>
    <property type="match status" value="1"/>
</dbReference>
<evidence type="ECO:0000313" key="8">
    <source>
        <dbReference type="EMBL" id="ADQ15114.1"/>
    </source>
</evidence>